<name>A0A2X2YZD3_CHRJE</name>
<protein>
    <submittedName>
        <fullName evidence="2">MORN repeat variant</fullName>
    </submittedName>
</protein>
<evidence type="ECO:0000313" key="4">
    <source>
        <dbReference type="Proteomes" id="UP000251670"/>
    </source>
</evidence>
<dbReference type="Pfam" id="PF07661">
    <property type="entry name" value="MORN_2"/>
    <property type="match status" value="2"/>
</dbReference>
<dbReference type="Gene3D" id="3.90.930.1">
    <property type="match status" value="1"/>
</dbReference>
<dbReference type="OrthoDB" id="671157at2"/>
<dbReference type="RefSeq" id="WP_089739856.1">
    <property type="nucleotide sequence ID" value="NZ_FNEG01000013.1"/>
</dbReference>
<sequence>MKYTFVFLVLLTSCSLFKKKNVDHEPPTMIRSSITNPNTFFKYNLDFPEKNIKEDKDVYVEDKFAEGGERFGRIIKGRKHGKWLSGDADFDKKGNVYAKGKIWREEYFKNGLRDSIYKRFDNNGKIIYETTFKKGTGLWKEFHSNGKLYFEMHTKDGYFTDTLRLFDDKGKIVGKRLYKKDSLIYSEGLPCFPYRPESVPSD</sequence>
<dbReference type="STRING" id="445960.SAMN05421542_4706"/>
<gene>
    <name evidence="2" type="ORF">NCTC13492_02037</name>
    <name evidence="1" type="ORF">SAMN05421542_4706</name>
</gene>
<reference evidence="2 4" key="2">
    <citation type="submission" date="2018-06" db="EMBL/GenBank/DDBJ databases">
        <authorList>
            <consortium name="Pathogen Informatics"/>
            <person name="Doyle S."/>
        </authorList>
    </citation>
    <scope>NUCLEOTIDE SEQUENCE [LARGE SCALE GENOMIC DNA]</scope>
    <source>
        <strain evidence="2 4">NCTC13492</strain>
    </source>
</reference>
<dbReference type="Proteomes" id="UP000199426">
    <property type="component" value="Unassembled WGS sequence"/>
</dbReference>
<dbReference type="EMBL" id="UAWB01000004">
    <property type="protein sequence ID" value="SQB43019.1"/>
    <property type="molecule type" value="Genomic_DNA"/>
</dbReference>
<evidence type="ECO:0000313" key="2">
    <source>
        <dbReference type="EMBL" id="SQB43019.1"/>
    </source>
</evidence>
<proteinExistence type="predicted"/>
<accession>A0A2X2YZD3</accession>
<dbReference type="SUPFAM" id="SSF82185">
    <property type="entry name" value="Histone H3 K4-specific methyltransferase SET7/9 N-terminal domain"/>
    <property type="match status" value="1"/>
</dbReference>
<dbReference type="Proteomes" id="UP000251670">
    <property type="component" value="Unassembled WGS sequence"/>
</dbReference>
<evidence type="ECO:0000313" key="1">
    <source>
        <dbReference type="EMBL" id="SDJ93645.1"/>
    </source>
</evidence>
<reference evidence="1 3" key="1">
    <citation type="submission" date="2016-10" db="EMBL/GenBank/DDBJ databases">
        <authorList>
            <person name="Varghese N."/>
            <person name="Submissions S."/>
        </authorList>
    </citation>
    <scope>NUCLEOTIDE SEQUENCE [LARGE SCALE GENOMIC DNA]</scope>
    <source>
        <strain evidence="1 3">DSM 19299</strain>
    </source>
</reference>
<dbReference type="InterPro" id="IPR011652">
    <property type="entry name" value="MORN_2"/>
</dbReference>
<dbReference type="EMBL" id="FNEG01000013">
    <property type="protein sequence ID" value="SDJ93645.1"/>
    <property type="molecule type" value="Genomic_DNA"/>
</dbReference>
<keyword evidence="3" id="KW-1185">Reference proteome</keyword>
<evidence type="ECO:0000313" key="3">
    <source>
        <dbReference type="Proteomes" id="UP000199426"/>
    </source>
</evidence>
<organism evidence="2 4">
    <name type="scientific">Chryseobacterium jejuense</name>
    <dbReference type="NCBI Taxonomy" id="445960"/>
    <lineage>
        <taxon>Bacteria</taxon>
        <taxon>Pseudomonadati</taxon>
        <taxon>Bacteroidota</taxon>
        <taxon>Flavobacteriia</taxon>
        <taxon>Flavobacteriales</taxon>
        <taxon>Weeksellaceae</taxon>
        <taxon>Chryseobacterium group</taxon>
        <taxon>Chryseobacterium</taxon>
    </lineage>
</organism>
<dbReference type="AlphaFoldDB" id="A0A2X2YZD3"/>